<keyword evidence="3" id="KW-0472">Membrane</keyword>
<dbReference type="SMART" id="SM00671">
    <property type="entry name" value="SEL1"/>
    <property type="match status" value="2"/>
</dbReference>
<dbReference type="InterPro" id="IPR011990">
    <property type="entry name" value="TPR-like_helical_dom_sf"/>
</dbReference>
<feature type="transmembrane region" description="Helical" evidence="3">
    <location>
        <begin position="296"/>
        <end position="314"/>
    </location>
</feature>
<reference evidence="4" key="1">
    <citation type="submission" date="2018-05" db="EMBL/GenBank/DDBJ databases">
        <authorList>
            <person name="Lanie J.A."/>
            <person name="Ng W.-L."/>
            <person name="Kazmierczak K.M."/>
            <person name="Andrzejewski T.M."/>
            <person name="Davidsen T.M."/>
            <person name="Wayne K.J."/>
            <person name="Tettelin H."/>
            <person name="Glass J.I."/>
            <person name="Rusch D."/>
            <person name="Podicherti R."/>
            <person name="Tsui H.-C.T."/>
            <person name="Winkler M.E."/>
        </authorList>
    </citation>
    <scope>NUCLEOTIDE SEQUENCE</scope>
</reference>
<proteinExistence type="predicted"/>
<evidence type="ECO:0000313" key="4">
    <source>
        <dbReference type="EMBL" id="SUZ85785.1"/>
    </source>
</evidence>
<feature type="transmembrane region" description="Helical" evidence="3">
    <location>
        <begin position="97"/>
        <end position="118"/>
    </location>
</feature>
<keyword evidence="3" id="KW-0812">Transmembrane</keyword>
<feature type="transmembrane region" description="Helical" evidence="3">
    <location>
        <begin position="353"/>
        <end position="370"/>
    </location>
</feature>
<evidence type="ECO:0000256" key="2">
    <source>
        <dbReference type="ARBA" id="ARBA00022803"/>
    </source>
</evidence>
<accession>A0A381R217</accession>
<dbReference type="InterPro" id="IPR052346">
    <property type="entry name" value="O-mannosyl-transferase_TMTC"/>
</dbReference>
<gene>
    <name evidence="4" type="ORF">METZ01_LOCUS38639</name>
</gene>
<evidence type="ECO:0000256" key="3">
    <source>
        <dbReference type="SAM" id="Phobius"/>
    </source>
</evidence>
<keyword evidence="3" id="KW-1133">Transmembrane helix</keyword>
<keyword evidence="1" id="KW-0677">Repeat</keyword>
<dbReference type="InterPro" id="IPR019734">
    <property type="entry name" value="TPR_rpt"/>
</dbReference>
<dbReference type="Gene3D" id="1.25.40.10">
    <property type="entry name" value="Tetratricopeptide repeat domain"/>
    <property type="match status" value="1"/>
</dbReference>
<dbReference type="PROSITE" id="PS50005">
    <property type="entry name" value="TPR"/>
    <property type="match status" value="1"/>
</dbReference>
<dbReference type="InterPro" id="IPR006597">
    <property type="entry name" value="Sel1-like"/>
</dbReference>
<feature type="transmembrane region" description="Helical" evidence="3">
    <location>
        <begin position="379"/>
        <end position="396"/>
    </location>
</feature>
<feature type="transmembrane region" description="Helical" evidence="3">
    <location>
        <begin position="130"/>
        <end position="149"/>
    </location>
</feature>
<dbReference type="Pfam" id="PF00515">
    <property type="entry name" value="TPR_1"/>
    <property type="match status" value="1"/>
</dbReference>
<name>A0A381R217_9ZZZZ</name>
<keyword evidence="2" id="KW-0802">TPR repeat</keyword>
<feature type="transmembrane region" description="Helical" evidence="3">
    <location>
        <begin position="228"/>
        <end position="245"/>
    </location>
</feature>
<dbReference type="Pfam" id="PF13181">
    <property type="entry name" value="TPR_8"/>
    <property type="match status" value="1"/>
</dbReference>
<dbReference type="EMBL" id="UINC01001650">
    <property type="protein sequence ID" value="SUZ85785.1"/>
    <property type="molecule type" value="Genomic_DNA"/>
</dbReference>
<dbReference type="PANTHER" id="PTHR44227">
    <property type="match status" value="1"/>
</dbReference>
<dbReference type="PANTHER" id="PTHR44227:SF3">
    <property type="entry name" value="PROTEIN O-MANNOSYL-TRANSFERASE TMTC4"/>
    <property type="match status" value="1"/>
</dbReference>
<sequence length="574" mass="65774">MQKQNYIIIALLLANLLVFGPVAGYEFLSYDDGLHVYENERVVNFSTDNLIYFWKNAHKGLYIPISYNLWALQAKFSQYFPAKQINSVSGEDILNPAIFHTTNLLLHALSTIIVFLIIRKLIQHDLPAGVGALFFAIHPVQVEAVAWISELKGCLSSLFSLLAIWQYICLSKIFSAGNQKKQIHYILATVFFLFALFSKPAAVVVPFICGAVGVYLLQRPINQTIWELVPWGAIIIPFVVVAKLSQGDSELSFIPEFWQRFLIAGDSVSFYAAKLFYPVNLGFDYSRTPQFVLDNWWIYLTGVLPYFFVAMFFWKFRHPWVLSSLAVFIAGLFPVLGFLPFVHQEISTVADRYLYLPMLGPALLVSYIFLKQGKKVQKIVYLMIIILFGILSTFQVKTWKNPFTIYFQGLVINPTSWKSHDGLVKLYLHLDQPNEAKIHVREAIKTATQIAPHAGRAAESYTKLGIIYSKAKKDYNEAIHFLTKAIKIKPENPEAHYNLGFAYAEAEDFPKAIEHYEKALKLKPDYAFCYNDCSTLYWQLGKKEKSNQYRKKAAELGNFYAIEWLKKNNDVMQE</sequence>
<feature type="transmembrane region" description="Helical" evidence="3">
    <location>
        <begin position="186"/>
        <end position="216"/>
    </location>
</feature>
<dbReference type="AlphaFoldDB" id="A0A381R217"/>
<evidence type="ECO:0000256" key="1">
    <source>
        <dbReference type="ARBA" id="ARBA00022737"/>
    </source>
</evidence>
<dbReference type="SUPFAM" id="SSF48452">
    <property type="entry name" value="TPR-like"/>
    <property type="match status" value="1"/>
</dbReference>
<organism evidence="4">
    <name type="scientific">marine metagenome</name>
    <dbReference type="NCBI Taxonomy" id="408172"/>
    <lineage>
        <taxon>unclassified sequences</taxon>
        <taxon>metagenomes</taxon>
        <taxon>ecological metagenomes</taxon>
    </lineage>
</organism>
<dbReference type="SMART" id="SM00028">
    <property type="entry name" value="TPR"/>
    <property type="match status" value="3"/>
</dbReference>
<dbReference type="PROSITE" id="PS50293">
    <property type="entry name" value="TPR_REGION"/>
    <property type="match status" value="2"/>
</dbReference>
<feature type="transmembrane region" description="Helical" evidence="3">
    <location>
        <begin position="321"/>
        <end position="341"/>
    </location>
</feature>
<protein>
    <submittedName>
        <fullName evidence="4">Uncharacterized protein</fullName>
    </submittedName>
</protein>